<keyword evidence="1" id="KW-0732">Signal</keyword>
<organism evidence="2">
    <name type="scientific">Hemiselmis andersenii</name>
    <name type="common">Cryptophyte alga</name>
    <dbReference type="NCBI Taxonomy" id="464988"/>
    <lineage>
        <taxon>Eukaryota</taxon>
        <taxon>Cryptophyceae</taxon>
        <taxon>Cryptomonadales</taxon>
        <taxon>Hemiselmidaceae</taxon>
        <taxon>Hemiselmis</taxon>
    </lineage>
</organism>
<gene>
    <name evidence="2" type="ORF">HAND1043_LOCUS12764</name>
</gene>
<feature type="chain" id="PRO_5031562122" evidence="1">
    <location>
        <begin position="24"/>
        <end position="446"/>
    </location>
</feature>
<sequence>MLARSLLIALGVLAAASPTLSQAEPSDLKKAWKGIVDAAPDRAEWGKGVLHERRGQICDNFRSLGQDPGPLPDDNLPGCAVVFISDPKDEWTVKQLPRNQQNNFQNTQHYHAAWNFDRKGFKADSLPRSNEDISPVCYIANVSGTVTLGYEEGNGNRLLPCPGNSRAYPFTEEEILDPNADLEEMCSMCYTSVCSFRTNPEDCGGGVEITNGAEMIEQASPAYHCHLTMADEGACDYVQYDQHEESREYYMDYSVMCGWEGIREYNLTQCDCTAQAGTANNCGREHCLNMAATAGVVCGNCGGCSRSRSYDGIFEPPSEADVYAGQCALAQTAETPEARDAARLMCSAGLFCRRHHATGSKESLSSSGCRFHCSDDNFGQVDPQCQPATPAPEERRSSVTAGSRKMLSLLGLEEPAVKVGQELSHADIHPAYHPIVAKKGTPYPKF</sequence>
<dbReference type="AlphaFoldDB" id="A0A7S0TYV1"/>
<reference evidence="2" key="1">
    <citation type="submission" date="2021-01" db="EMBL/GenBank/DDBJ databases">
        <authorList>
            <person name="Corre E."/>
            <person name="Pelletier E."/>
            <person name="Niang G."/>
            <person name="Scheremetjew M."/>
            <person name="Finn R."/>
            <person name="Kale V."/>
            <person name="Holt S."/>
            <person name="Cochrane G."/>
            <person name="Meng A."/>
            <person name="Brown T."/>
            <person name="Cohen L."/>
        </authorList>
    </citation>
    <scope>NUCLEOTIDE SEQUENCE</scope>
    <source>
        <strain evidence="2">CCMP441</strain>
    </source>
</reference>
<dbReference type="EMBL" id="HBFK01020673">
    <property type="protein sequence ID" value="CAD8746267.1"/>
    <property type="molecule type" value="Transcribed_RNA"/>
</dbReference>
<proteinExistence type="predicted"/>
<evidence type="ECO:0000313" key="2">
    <source>
        <dbReference type="EMBL" id="CAD8746267.1"/>
    </source>
</evidence>
<protein>
    <submittedName>
        <fullName evidence="2">Uncharacterized protein</fullName>
    </submittedName>
</protein>
<feature type="signal peptide" evidence="1">
    <location>
        <begin position="1"/>
        <end position="23"/>
    </location>
</feature>
<name>A0A7S0TYV1_HEMAN</name>
<accession>A0A7S0TYV1</accession>
<evidence type="ECO:0000256" key="1">
    <source>
        <dbReference type="SAM" id="SignalP"/>
    </source>
</evidence>